<evidence type="ECO:0000313" key="1">
    <source>
        <dbReference type="EMBL" id="TNN72943.1"/>
    </source>
</evidence>
<proteinExistence type="predicted"/>
<gene>
    <name evidence="1" type="ORF">EYF80_016872</name>
</gene>
<accession>A0A4Z2I6Z3</accession>
<dbReference type="OrthoDB" id="10543301at2759"/>
<name>A0A4Z2I6Z3_9TELE</name>
<dbReference type="EMBL" id="SRLO01000131">
    <property type="protein sequence ID" value="TNN72943.1"/>
    <property type="molecule type" value="Genomic_DNA"/>
</dbReference>
<keyword evidence="2" id="KW-1185">Reference proteome</keyword>
<reference evidence="1 2" key="1">
    <citation type="submission" date="2019-03" db="EMBL/GenBank/DDBJ databases">
        <title>First draft genome of Liparis tanakae, snailfish: a comprehensive survey of snailfish specific genes.</title>
        <authorList>
            <person name="Kim W."/>
            <person name="Song I."/>
            <person name="Jeong J.-H."/>
            <person name="Kim D."/>
            <person name="Kim S."/>
            <person name="Ryu S."/>
            <person name="Song J.Y."/>
            <person name="Lee S.K."/>
        </authorList>
    </citation>
    <scope>NUCLEOTIDE SEQUENCE [LARGE SCALE GENOMIC DNA]</scope>
    <source>
        <tissue evidence="1">Muscle</tissue>
    </source>
</reference>
<evidence type="ECO:0000313" key="2">
    <source>
        <dbReference type="Proteomes" id="UP000314294"/>
    </source>
</evidence>
<dbReference type="AlphaFoldDB" id="A0A4Z2I6Z3"/>
<protein>
    <submittedName>
        <fullName evidence="1">Uncharacterized protein</fullName>
    </submittedName>
</protein>
<organism evidence="1 2">
    <name type="scientific">Liparis tanakae</name>
    <name type="common">Tanaka's snailfish</name>
    <dbReference type="NCBI Taxonomy" id="230148"/>
    <lineage>
        <taxon>Eukaryota</taxon>
        <taxon>Metazoa</taxon>
        <taxon>Chordata</taxon>
        <taxon>Craniata</taxon>
        <taxon>Vertebrata</taxon>
        <taxon>Euteleostomi</taxon>
        <taxon>Actinopterygii</taxon>
        <taxon>Neopterygii</taxon>
        <taxon>Teleostei</taxon>
        <taxon>Neoteleostei</taxon>
        <taxon>Acanthomorphata</taxon>
        <taxon>Eupercaria</taxon>
        <taxon>Perciformes</taxon>
        <taxon>Cottioidei</taxon>
        <taxon>Cottales</taxon>
        <taxon>Liparidae</taxon>
        <taxon>Liparis</taxon>
    </lineage>
</organism>
<dbReference type="Proteomes" id="UP000314294">
    <property type="component" value="Unassembled WGS sequence"/>
</dbReference>
<comment type="caution">
    <text evidence="1">The sequence shown here is derived from an EMBL/GenBank/DDBJ whole genome shotgun (WGS) entry which is preliminary data.</text>
</comment>
<sequence>MGIYTGGPIGLQTLSKELPMTHAVSLIDEVMPRTRSLDLHSCAGGSPLAPDCCGAGCVDCHYESGGVHGHEELQQEAKRSGATDTPQKMDLLEMESERKFQVRVRLTKKPAQNGQDCLTRAEEVKAMLVKEKARTMAPRPRWHSPR</sequence>